<evidence type="ECO:0000313" key="3">
    <source>
        <dbReference type="Proteomes" id="UP000237682"/>
    </source>
</evidence>
<dbReference type="EMBL" id="PUEJ01000005">
    <property type="protein sequence ID" value="PRH86535.1"/>
    <property type="molecule type" value="Genomic_DNA"/>
</dbReference>
<gene>
    <name evidence="2" type="ORF">C5L14_14450</name>
</gene>
<evidence type="ECO:0000313" key="2">
    <source>
        <dbReference type="EMBL" id="PRH86535.1"/>
    </source>
</evidence>
<dbReference type="OrthoDB" id="9804023at2"/>
<dbReference type="Proteomes" id="UP000237682">
    <property type="component" value="Unassembled WGS sequence"/>
</dbReference>
<dbReference type="InterPro" id="IPR002931">
    <property type="entry name" value="Transglutaminase-like"/>
</dbReference>
<dbReference type="PANTHER" id="PTHR33490:SF6">
    <property type="entry name" value="SLL1049 PROTEIN"/>
    <property type="match status" value="1"/>
</dbReference>
<reference evidence="2 3" key="1">
    <citation type="submission" date="2018-02" db="EMBL/GenBank/DDBJ databases">
        <title>Whole genome sequencing of endophytic bacterium.</title>
        <authorList>
            <person name="Eedara R."/>
            <person name="Podile A.R."/>
        </authorList>
    </citation>
    <scope>NUCLEOTIDE SEQUENCE [LARGE SCALE GENOMIC DNA]</scope>
    <source>
        <strain evidence="2 3">RP1T</strain>
    </source>
</reference>
<proteinExistence type="predicted"/>
<dbReference type="InterPro" id="IPR013589">
    <property type="entry name" value="Bac_transglu_N"/>
</dbReference>
<dbReference type="RefSeq" id="WP_105862764.1">
    <property type="nucleotide sequence ID" value="NZ_PUEJ01000005.1"/>
</dbReference>
<feature type="domain" description="Transglutaminase-like" evidence="1">
    <location>
        <begin position="159"/>
        <end position="223"/>
    </location>
</feature>
<comment type="caution">
    <text evidence="2">The sequence shown here is derived from an EMBL/GenBank/DDBJ whole genome shotgun (WGS) entry which is preliminary data.</text>
</comment>
<dbReference type="Pfam" id="PF01841">
    <property type="entry name" value="Transglut_core"/>
    <property type="match status" value="1"/>
</dbReference>
<evidence type="ECO:0000259" key="1">
    <source>
        <dbReference type="SMART" id="SM00460"/>
    </source>
</evidence>
<sequence>MRICVAHETVYRYERPAKSVIQTLRLTPRSHDGQHVVRWRIDVDQDVRLSQSEDAFGNISHAFTAIGSIESLRVRVEGEVETHDNAGVLHGVVERFPVSLYLRDTGLTQADASIQDFASRSAAAAGGGLAACHALMQAIHDRVEVSRDPKQPAAGLIEALATGTGVAQDASHLFIACARSLGIPARYVSGLLWQPPAQQSSATHAWAEAYVEGLGWVGFDPALSVCPTIHHIRVAAGLDYLSAAPVRGAHYGGDGESLEVAIDIGEKGEHPQAQRQSQS</sequence>
<dbReference type="SUPFAM" id="SSF54001">
    <property type="entry name" value="Cysteine proteinases"/>
    <property type="match status" value="1"/>
</dbReference>
<protein>
    <submittedName>
        <fullName evidence="2">Transglutaminase</fullName>
    </submittedName>
</protein>
<dbReference type="AlphaFoldDB" id="A0A2S9QB32"/>
<organism evidence="2 3">
    <name type="scientific">Labrys okinawensis</name>
    <dbReference type="NCBI Taxonomy" id="346911"/>
    <lineage>
        <taxon>Bacteria</taxon>
        <taxon>Pseudomonadati</taxon>
        <taxon>Pseudomonadota</taxon>
        <taxon>Alphaproteobacteria</taxon>
        <taxon>Hyphomicrobiales</taxon>
        <taxon>Xanthobacteraceae</taxon>
        <taxon>Labrys</taxon>
    </lineage>
</organism>
<dbReference type="SMART" id="SM00460">
    <property type="entry name" value="TGc"/>
    <property type="match status" value="1"/>
</dbReference>
<dbReference type="InterPro" id="IPR038765">
    <property type="entry name" value="Papain-like_cys_pep_sf"/>
</dbReference>
<dbReference type="PANTHER" id="PTHR33490">
    <property type="entry name" value="BLR5614 PROTEIN-RELATED"/>
    <property type="match status" value="1"/>
</dbReference>
<dbReference type="Gene3D" id="3.10.620.30">
    <property type="match status" value="1"/>
</dbReference>
<name>A0A2S9QB32_9HYPH</name>
<keyword evidence="3" id="KW-1185">Reference proteome</keyword>
<accession>A0A2S9QB32</accession>
<dbReference type="Pfam" id="PF08379">
    <property type="entry name" value="Bact_transglu_N"/>
    <property type="match status" value="1"/>
</dbReference>